<feature type="region of interest" description="Disordered" evidence="1">
    <location>
        <begin position="21"/>
        <end position="54"/>
    </location>
</feature>
<sequence>MLGTDTLVDVGGVEDRLTVAGPDAVRRRHRRDECQLRPTGPAPSPEKQSPVDVARGPFSPLSVLRACGVDVCRLDDIYKLPDGPQWVSESRSPLPHGG</sequence>
<dbReference type="AlphaFoldDB" id="A0AAD5MDC8"/>
<name>A0AAD5MDC8_PARTN</name>
<evidence type="ECO:0000313" key="3">
    <source>
        <dbReference type="Proteomes" id="UP001196413"/>
    </source>
</evidence>
<reference evidence="2" key="1">
    <citation type="submission" date="2021-06" db="EMBL/GenBank/DDBJ databases">
        <title>Parelaphostrongylus tenuis whole genome reference sequence.</title>
        <authorList>
            <person name="Garwood T.J."/>
            <person name="Larsen P.A."/>
            <person name="Fountain-Jones N.M."/>
            <person name="Garbe J.R."/>
            <person name="Macchietto M.G."/>
            <person name="Kania S.A."/>
            <person name="Gerhold R.W."/>
            <person name="Richards J.E."/>
            <person name="Wolf T.M."/>
        </authorList>
    </citation>
    <scope>NUCLEOTIDE SEQUENCE</scope>
    <source>
        <strain evidence="2">MNPRO001-30</strain>
        <tissue evidence="2">Meninges</tissue>
    </source>
</reference>
<proteinExistence type="predicted"/>
<comment type="caution">
    <text evidence="2">The sequence shown here is derived from an EMBL/GenBank/DDBJ whole genome shotgun (WGS) entry which is preliminary data.</text>
</comment>
<dbReference type="Proteomes" id="UP001196413">
    <property type="component" value="Unassembled WGS sequence"/>
</dbReference>
<organism evidence="2 3">
    <name type="scientific">Parelaphostrongylus tenuis</name>
    <name type="common">Meningeal worm</name>
    <dbReference type="NCBI Taxonomy" id="148309"/>
    <lineage>
        <taxon>Eukaryota</taxon>
        <taxon>Metazoa</taxon>
        <taxon>Ecdysozoa</taxon>
        <taxon>Nematoda</taxon>
        <taxon>Chromadorea</taxon>
        <taxon>Rhabditida</taxon>
        <taxon>Rhabditina</taxon>
        <taxon>Rhabditomorpha</taxon>
        <taxon>Strongyloidea</taxon>
        <taxon>Metastrongylidae</taxon>
        <taxon>Parelaphostrongylus</taxon>
    </lineage>
</organism>
<keyword evidence="3" id="KW-1185">Reference proteome</keyword>
<evidence type="ECO:0000256" key="1">
    <source>
        <dbReference type="SAM" id="MobiDB-lite"/>
    </source>
</evidence>
<protein>
    <submittedName>
        <fullName evidence="2">Uncharacterized protein</fullName>
    </submittedName>
</protein>
<evidence type="ECO:0000313" key="2">
    <source>
        <dbReference type="EMBL" id="KAJ1346881.1"/>
    </source>
</evidence>
<accession>A0AAD5MDC8</accession>
<gene>
    <name evidence="2" type="ORF">KIN20_001804</name>
</gene>
<dbReference type="EMBL" id="JAHQIW010000237">
    <property type="protein sequence ID" value="KAJ1346881.1"/>
    <property type="molecule type" value="Genomic_DNA"/>
</dbReference>